<dbReference type="InterPro" id="IPR011990">
    <property type="entry name" value="TPR-like_helical_dom_sf"/>
</dbReference>
<accession>A0A0L0D5W4</accession>
<protein>
    <submittedName>
        <fullName evidence="3">Uncharacterized protein</fullName>
    </submittedName>
</protein>
<dbReference type="EMBL" id="GL349447">
    <property type="protein sequence ID" value="KNC47476.1"/>
    <property type="molecule type" value="Genomic_DNA"/>
</dbReference>
<evidence type="ECO:0000313" key="4">
    <source>
        <dbReference type="Proteomes" id="UP000054408"/>
    </source>
</evidence>
<proteinExistence type="predicted"/>
<evidence type="ECO:0000256" key="1">
    <source>
        <dbReference type="SAM" id="MobiDB-lite"/>
    </source>
</evidence>
<organism evidence="3 4">
    <name type="scientific">Thecamonas trahens ATCC 50062</name>
    <dbReference type="NCBI Taxonomy" id="461836"/>
    <lineage>
        <taxon>Eukaryota</taxon>
        <taxon>Apusozoa</taxon>
        <taxon>Apusomonadida</taxon>
        <taxon>Apusomonadidae</taxon>
        <taxon>Thecamonas</taxon>
    </lineage>
</organism>
<feature type="region of interest" description="Disordered" evidence="1">
    <location>
        <begin position="30"/>
        <end position="81"/>
    </location>
</feature>
<dbReference type="GeneID" id="25562173"/>
<dbReference type="RefSeq" id="XP_013759412.1">
    <property type="nucleotide sequence ID" value="XM_013903958.1"/>
</dbReference>
<keyword evidence="2" id="KW-0732">Signal</keyword>
<feature type="compositionally biased region" description="Pro residues" evidence="1">
    <location>
        <begin position="68"/>
        <end position="77"/>
    </location>
</feature>
<dbReference type="SUPFAM" id="SSF48452">
    <property type="entry name" value="TPR-like"/>
    <property type="match status" value="1"/>
</dbReference>
<dbReference type="AlphaFoldDB" id="A0A0L0D5W4"/>
<gene>
    <name evidence="3" type="ORF">AMSG_02493</name>
</gene>
<reference evidence="3 4" key="1">
    <citation type="submission" date="2010-05" db="EMBL/GenBank/DDBJ databases">
        <title>The Genome Sequence of Thecamonas trahens ATCC 50062.</title>
        <authorList>
            <consortium name="The Broad Institute Genome Sequencing Platform"/>
            <person name="Russ C."/>
            <person name="Cuomo C."/>
            <person name="Shea T."/>
            <person name="Young S.K."/>
            <person name="Zeng Q."/>
            <person name="Koehrsen M."/>
            <person name="Haas B."/>
            <person name="Borodovsky M."/>
            <person name="Guigo R."/>
            <person name="Alvarado L."/>
            <person name="Berlin A."/>
            <person name="Bochicchio J."/>
            <person name="Borenstein D."/>
            <person name="Chapman S."/>
            <person name="Chen Z."/>
            <person name="Freedman E."/>
            <person name="Gellesch M."/>
            <person name="Goldberg J."/>
            <person name="Griggs A."/>
            <person name="Gujja S."/>
            <person name="Heilman E."/>
            <person name="Heiman D."/>
            <person name="Hepburn T."/>
            <person name="Howarth C."/>
            <person name="Jen D."/>
            <person name="Larson L."/>
            <person name="Mehta T."/>
            <person name="Park D."/>
            <person name="Pearson M."/>
            <person name="Roberts A."/>
            <person name="Saif S."/>
            <person name="Shenoy N."/>
            <person name="Sisk P."/>
            <person name="Stolte C."/>
            <person name="Sykes S."/>
            <person name="Thomson T."/>
            <person name="Walk T."/>
            <person name="White J."/>
            <person name="Yandava C."/>
            <person name="Burger G."/>
            <person name="Gray M.W."/>
            <person name="Holland P.W.H."/>
            <person name="King N."/>
            <person name="Lang F.B.F."/>
            <person name="Roger A.J."/>
            <person name="Ruiz-Trillo I."/>
            <person name="Lander E."/>
            <person name="Nusbaum C."/>
        </authorList>
    </citation>
    <scope>NUCLEOTIDE SEQUENCE [LARGE SCALE GENOMIC DNA]</scope>
    <source>
        <strain evidence="3 4">ATCC 50062</strain>
    </source>
</reference>
<keyword evidence="4" id="KW-1185">Reference proteome</keyword>
<sequence length="603" mass="64318">MLRAMVPFLPFVALAGGRLSTGLGSATHEPAYASPAKKNASVASEPATQADPIPATPIPEPSTATTPAPAPTPTPEPEPTRGALVTLDFALVETPMESGESAAVERTWLRVFLGDKVLRVVEQIEDAENKLLMVSNDIVYDFADTNVFVSVWDTPKHLPPGVWTAEALATPSATMEMSLHALNALRDLEFRLGVTQSKMWAGRSHLLPSRFDMEVAYGIEAQDELADGEVMPVLRAAPLALPLHSQVHGIEYLTGYVGNDGAAPEDWQRLAAAQFLPLDDASAVLDILTPPQRGALFKFLLYHTRLHPKVFLHLESIQETLPYSLEYHYRRGGAPVVAKLQCVGVRLGGEPALVAKPRSAFAPLADSADDDDSVLATRVLARDGELDALLHNLLANRTGLLALSAPDSVLAAASSRAAAAVAEPADNADGSEFVQAYLEYLGAMLGLGADVSASMHALAASARSAGSEPFAQLERTFGRRISADERSLEADAKVAIFETDIVTGAAQLKASPALQSDSLAITALAGLDGSSAGMVDVMTGMAALQWSAYDLAIEYMKAGLAQHPLLGAVYKDLGVTYWYRQHFWDAWACFAALRRLTPSHNPS</sequence>
<evidence type="ECO:0000313" key="3">
    <source>
        <dbReference type="EMBL" id="KNC47476.1"/>
    </source>
</evidence>
<evidence type="ECO:0000256" key="2">
    <source>
        <dbReference type="SAM" id="SignalP"/>
    </source>
</evidence>
<feature type="signal peptide" evidence="2">
    <location>
        <begin position="1"/>
        <end position="17"/>
    </location>
</feature>
<dbReference type="Proteomes" id="UP000054408">
    <property type="component" value="Unassembled WGS sequence"/>
</dbReference>
<name>A0A0L0D5W4_THETB</name>
<feature type="chain" id="PRO_5005537235" evidence="2">
    <location>
        <begin position="18"/>
        <end position="603"/>
    </location>
</feature>